<dbReference type="RefSeq" id="WP_327789239.1">
    <property type="nucleotide sequence ID" value="NZ_JARGEQ010000095.1"/>
</dbReference>
<dbReference type="SUPFAM" id="SSF53613">
    <property type="entry name" value="Ribokinase-like"/>
    <property type="match status" value="1"/>
</dbReference>
<accession>A0AAP3XRR7</accession>
<protein>
    <submittedName>
        <fullName evidence="2">Uncharacterized protein</fullName>
    </submittedName>
</protein>
<evidence type="ECO:0000313" key="2">
    <source>
        <dbReference type="EMBL" id="MDF1586819.1"/>
    </source>
</evidence>
<dbReference type="InterPro" id="IPR029056">
    <property type="entry name" value="Ribokinase-like"/>
</dbReference>
<reference evidence="2 3" key="1">
    <citation type="submission" date="2023-03" db="EMBL/GenBank/DDBJ databases">
        <title>YIM 152171 draft genome.</title>
        <authorList>
            <person name="Yang Z."/>
        </authorList>
    </citation>
    <scope>NUCLEOTIDE SEQUENCE [LARGE SCALE GENOMIC DNA]</scope>
    <source>
        <strain evidence="2 3">YIM 152171</strain>
    </source>
</reference>
<feature type="region of interest" description="Disordered" evidence="1">
    <location>
        <begin position="1"/>
        <end position="29"/>
    </location>
</feature>
<keyword evidence="3" id="KW-1185">Reference proteome</keyword>
<sequence>MERHEQSLFPAAPTPEAGRADGSTMDNPVATTPRVVCSGNLVHDEVFHVGSIPTAGFKSGVLRYDERYGGPAATAAVAIVLVDRRGETSIVSDRRALAFGQGVLARLPLDGVGVVLTDTRWPEGAELVLRRARAAGIVTVLDADGGAAAANAQLIAMADHVVLSSEGLKDYAGEGDPGDLLRRCATRPE</sequence>
<organism evidence="2 3">
    <name type="scientific">Marinimicrococcus flavescens</name>
    <dbReference type="NCBI Taxonomy" id="3031815"/>
    <lineage>
        <taxon>Bacteria</taxon>
        <taxon>Pseudomonadati</taxon>
        <taxon>Pseudomonadota</taxon>
        <taxon>Alphaproteobacteria</taxon>
        <taxon>Geminicoccales</taxon>
        <taxon>Geminicoccaceae</taxon>
        <taxon>Marinimicrococcus</taxon>
    </lineage>
</organism>
<evidence type="ECO:0000256" key="1">
    <source>
        <dbReference type="SAM" id="MobiDB-lite"/>
    </source>
</evidence>
<dbReference type="AlphaFoldDB" id="A0AAP3XRR7"/>
<dbReference type="GO" id="GO:0003824">
    <property type="term" value="F:catalytic activity"/>
    <property type="evidence" value="ECO:0007669"/>
    <property type="project" value="UniProtKB-ARBA"/>
</dbReference>
<dbReference type="Gene3D" id="3.40.1190.20">
    <property type="match status" value="1"/>
</dbReference>
<evidence type="ECO:0000313" key="3">
    <source>
        <dbReference type="Proteomes" id="UP001301140"/>
    </source>
</evidence>
<name>A0AAP3XRR7_9PROT</name>
<gene>
    <name evidence="2" type="ORF">PZ740_10545</name>
</gene>
<dbReference type="Proteomes" id="UP001301140">
    <property type="component" value="Unassembled WGS sequence"/>
</dbReference>
<dbReference type="EMBL" id="JARGEQ010000095">
    <property type="protein sequence ID" value="MDF1586819.1"/>
    <property type="molecule type" value="Genomic_DNA"/>
</dbReference>
<proteinExistence type="predicted"/>
<comment type="caution">
    <text evidence="2">The sequence shown here is derived from an EMBL/GenBank/DDBJ whole genome shotgun (WGS) entry which is preliminary data.</text>
</comment>